<feature type="domain" description="Ribophorin II second" evidence="15">
    <location>
        <begin position="268"/>
        <end position="373"/>
    </location>
</feature>
<evidence type="ECO:0000256" key="3">
    <source>
        <dbReference type="ARBA" id="ARBA00004922"/>
    </source>
</evidence>
<evidence type="ECO:0000313" key="18">
    <source>
        <dbReference type="Proteomes" id="UP001347796"/>
    </source>
</evidence>
<name>A0AAN8GGZ2_PATCE</name>
<keyword evidence="6 12" id="KW-0812">Transmembrane</keyword>
<accession>A0AAN8GGZ2</accession>
<keyword evidence="10 12" id="KW-0472">Membrane</keyword>
<evidence type="ECO:0000256" key="2">
    <source>
        <dbReference type="ARBA" id="ARBA00004477"/>
    </source>
</evidence>
<comment type="subunit">
    <text evidence="11">Component of the oligosaccharyltransferase (OST) complex. OST exists in two different complex forms which contain common core subunits RPN1, RPN2, OST48, OST4, DAD1 and TMEM258, either STT3A or STT3B as catalytic subunits, and form-specific accessory subunits. STT3A complex assembly occurs through the formation of 3 subcomplexes. Subcomplex 1 contains RPN1 and TMEM258, subcomplex 2 contains the STT3A-specific subunits STT3A, DC2/OSTC, and KCP2 as well as the core subunit OST4, and subcomplex 3 contains RPN2, DAD1, and OST48. The STT3A complex can form stable complexes with the Sec61 complex or with both the Sec61 and TRAP complexes. Interacts with DDI2. Interacts with TMEM35A/NACHO.</text>
</comment>
<protein>
    <recommendedName>
        <fullName evidence="5 12">Dolichyl-diphosphooligosaccharide--protein glycosyltransferase subunit 2</fullName>
    </recommendedName>
    <alternativeName>
        <fullName evidence="12">Ribophorin-2</fullName>
    </alternativeName>
</protein>
<dbReference type="GO" id="GO:0008250">
    <property type="term" value="C:oligosaccharyltransferase complex"/>
    <property type="evidence" value="ECO:0007669"/>
    <property type="project" value="UniProtKB-UniRule"/>
</dbReference>
<feature type="signal peptide" evidence="12">
    <location>
        <begin position="1"/>
        <end position="19"/>
    </location>
</feature>
<evidence type="ECO:0000256" key="1">
    <source>
        <dbReference type="ARBA" id="ARBA00002791"/>
    </source>
</evidence>
<evidence type="ECO:0000256" key="6">
    <source>
        <dbReference type="ARBA" id="ARBA00022692"/>
    </source>
</evidence>
<dbReference type="InterPro" id="IPR055374">
    <property type="entry name" value="Ribophorin_II_3rd"/>
</dbReference>
<evidence type="ECO:0000259" key="13">
    <source>
        <dbReference type="Pfam" id="PF05817"/>
    </source>
</evidence>
<feature type="domain" description="Ribophorin II N-terminal" evidence="13">
    <location>
        <begin position="26"/>
        <end position="260"/>
    </location>
</feature>
<comment type="pathway">
    <text evidence="3 12">Protein modification; protein glycosylation.</text>
</comment>
<comment type="function">
    <text evidence="1 12">Subunit of the oligosaccharyl transferase (OST) complex that catalyzes the initial transfer of a defined glycan (Glc(3)Man(9)GlcNAc(2) in eukaryotes) from the lipid carrier dolichol-pyrophosphate to an asparagine residue within an Asn-X-Ser/Thr consensus motif in nascent polypeptide chains, the first step in protein N-glycosylation. N-glycosylation occurs cotranslationally and the complex associates with the Sec61 complex at the channel-forming translocon complex that mediates protein translocation across the endoplasmic reticulum (ER). All subunits are required for a maximal enzyme activity.</text>
</comment>
<gene>
    <name evidence="17" type="ORF">SNE40_021919</name>
</gene>
<dbReference type="Pfam" id="PF05817">
    <property type="entry name" value="Ribophorin_II"/>
    <property type="match status" value="1"/>
</dbReference>
<dbReference type="InterPro" id="IPR056790">
    <property type="entry name" value="Ribophorin_II_C"/>
</dbReference>
<dbReference type="PANTHER" id="PTHR12640">
    <property type="entry name" value="RIBOPHORIN II"/>
    <property type="match status" value="1"/>
</dbReference>
<dbReference type="Pfam" id="PF23860">
    <property type="entry name" value="Ribophorin_II_3rd"/>
    <property type="match status" value="1"/>
</dbReference>
<comment type="caution">
    <text evidence="17">The sequence shown here is derived from an EMBL/GenBank/DDBJ whole genome shotgun (WGS) entry which is preliminary data.</text>
</comment>
<dbReference type="EMBL" id="JAZGQO010000018">
    <property type="protein sequence ID" value="KAK6168009.1"/>
    <property type="molecule type" value="Genomic_DNA"/>
</dbReference>
<comment type="subcellular location">
    <subcellularLocation>
        <location evidence="2 12">Endoplasmic reticulum membrane</location>
        <topology evidence="2 12">Multi-pass membrane protein</topology>
    </subcellularLocation>
</comment>
<feature type="transmembrane region" description="Helical" evidence="12">
    <location>
        <begin position="606"/>
        <end position="624"/>
    </location>
</feature>
<dbReference type="Pfam" id="PF23861">
    <property type="entry name" value="Ribophorin_II_2nd"/>
    <property type="match status" value="1"/>
</dbReference>
<keyword evidence="7 12" id="KW-0732">Signal</keyword>
<dbReference type="InterPro" id="IPR008814">
    <property type="entry name" value="Swp1"/>
</dbReference>
<keyword evidence="9 12" id="KW-1133">Transmembrane helix</keyword>
<dbReference type="PANTHER" id="PTHR12640:SF0">
    <property type="entry name" value="DOLICHYL-DIPHOSPHOOLIGOSACCHARIDE--PROTEIN GLYCOSYLTRANSFERASE SUBUNIT 2"/>
    <property type="match status" value="1"/>
</dbReference>
<evidence type="ECO:0000256" key="4">
    <source>
        <dbReference type="ARBA" id="ARBA00009038"/>
    </source>
</evidence>
<evidence type="ECO:0000256" key="5">
    <source>
        <dbReference type="ARBA" id="ARBA00017612"/>
    </source>
</evidence>
<evidence type="ECO:0000256" key="10">
    <source>
        <dbReference type="ARBA" id="ARBA00023136"/>
    </source>
</evidence>
<feature type="transmembrane region" description="Helical" evidence="12">
    <location>
        <begin position="575"/>
        <end position="594"/>
    </location>
</feature>
<evidence type="ECO:0000259" key="16">
    <source>
        <dbReference type="Pfam" id="PF25147"/>
    </source>
</evidence>
<evidence type="ECO:0000259" key="14">
    <source>
        <dbReference type="Pfam" id="PF23860"/>
    </source>
</evidence>
<evidence type="ECO:0000313" key="17">
    <source>
        <dbReference type="EMBL" id="KAK6168009.1"/>
    </source>
</evidence>
<feature type="domain" description="Ribophorin II C-terminal" evidence="16">
    <location>
        <begin position="533"/>
        <end position="631"/>
    </location>
</feature>
<dbReference type="AlphaFoldDB" id="A0AAN8GGZ2"/>
<evidence type="ECO:0000256" key="8">
    <source>
        <dbReference type="ARBA" id="ARBA00022824"/>
    </source>
</evidence>
<feature type="transmembrane region" description="Helical" evidence="12">
    <location>
        <begin position="542"/>
        <end position="563"/>
    </location>
</feature>
<reference evidence="17 18" key="1">
    <citation type="submission" date="2024-01" db="EMBL/GenBank/DDBJ databases">
        <title>The genome of the rayed Mediterranean limpet Patella caerulea (Linnaeus, 1758).</title>
        <authorList>
            <person name="Anh-Thu Weber A."/>
            <person name="Halstead-Nussloch G."/>
        </authorList>
    </citation>
    <scope>NUCLEOTIDE SEQUENCE [LARGE SCALE GENOMIC DNA]</scope>
    <source>
        <strain evidence="17">AATW-2023a</strain>
        <tissue evidence="17">Whole specimen</tissue>
    </source>
</reference>
<evidence type="ECO:0000256" key="7">
    <source>
        <dbReference type="ARBA" id="ARBA00022729"/>
    </source>
</evidence>
<dbReference type="InterPro" id="IPR055373">
    <property type="entry name" value="Ribophorin_II_N"/>
</dbReference>
<feature type="domain" description="Ribophorin II third" evidence="14">
    <location>
        <begin position="382"/>
        <end position="507"/>
    </location>
</feature>
<evidence type="ECO:0000259" key="15">
    <source>
        <dbReference type="Pfam" id="PF23861"/>
    </source>
</evidence>
<evidence type="ECO:0000256" key="9">
    <source>
        <dbReference type="ARBA" id="ARBA00022989"/>
    </source>
</evidence>
<comment type="similarity">
    <text evidence="4 12">Belongs to the SWP1 family.</text>
</comment>
<evidence type="ECO:0000256" key="12">
    <source>
        <dbReference type="RuleBase" id="RU366029"/>
    </source>
</evidence>
<sequence>MAKAFSVLLLFAVFVVGTALTPSTFLTTLDQARLKSVFEGAQPYNDVANAHYSILGLTLLGATIPNAQEACKSLSEKLDESNVASLYHAASASQYLTKCKINVGGGVQKLLDDTIREDANVVDIFNAFFALKKLGLKVDNTKVNKALQEALKKDDSALSYGYSFLIATELSGDVTKYFDNIEDVVAQADEVDEKYLQFEGGLYVSSLVVDSAYKLATKLNKAPTISADKVVKFTNYFLSRKHIHQLRAAAYFLSAVKTLTENKFHVPVAVTLASPVAVTQAEPLIQVRVTNLMGGSLGSLTVTADNAKNIGEGSIVLNKKPFVVNSKDKSLFELNLIQAKPAKGFYELTLSVSPAKADKRLIGTTGAVVKVKVTTQVTLDGVEIGVADKDQSSAPRAVKLNYPKPAASTLEADFHQKIIMKFKLVEKNTAQPVGAHQTFVRLTNQDTKQEIIFVSEADSSNVNKFELDVGSRGKDFGFRSGKYNVELIIGDPVIENPISWTLATLSLRFPEGSATTKESTNQYAAKPEIKHKFNVPEKRPPAVVSLAFSALVLVPVLILFILWIKIGVNVSNFPFSLSAVGFHVCLAAIFGLYYCYWTNLDMFQTLRYLGILAIPTFLFGNRLLSSLASKRKAT</sequence>
<keyword evidence="18" id="KW-1185">Reference proteome</keyword>
<dbReference type="GO" id="GO:0006487">
    <property type="term" value="P:protein N-linked glycosylation"/>
    <property type="evidence" value="ECO:0007669"/>
    <property type="project" value="UniProtKB-UniRule"/>
</dbReference>
<dbReference type="InterPro" id="IPR055375">
    <property type="entry name" value="Ribophorin_II_2nd"/>
</dbReference>
<dbReference type="Proteomes" id="UP001347796">
    <property type="component" value="Unassembled WGS sequence"/>
</dbReference>
<organism evidence="17 18">
    <name type="scientific">Patella caerulea</name>
    <name type="common">Rayed Mediterranean limpet</name>
    <dbReference type="NCBI Taxonomy" id="87958"/>
    <lineage>
        <taxon>Eukaryota</taxon>
        <taxon>Metazoa</taxon>
        <taxon>Spiralia</taxon>
        <taxon>Lophotrochozoa</taxon>
        <taxon>Mollusca</taxon>
        <taxon>Gastropoda</taxon>
        <taxon>Patellogastropoda</taxon>
        <taxon>Patelloidea</taxon>
        <taxon>Patellidae</taxon>
        <taxon>Patella</taxon>
    </lineage>
</organism>
<feature type="chain" id="PRO_5042667310" description="Dolichyl-diphosphooligosaccharide--protein glycosyltransferase subunit 2" evidence="12">
    <location>
        <begin position="20"/>
        <end position="634"/>
    </location>
</feature>
<keyword evidence="8 12" id="KW-0256">Endoplasmic reticulum</keyword>
<dbReference type="Pfam" id="PF25147">
    <property type="entry name" value="Ribophorin_II_C"/>
    <property type="match status" value="1"/>
</dbReference>
<proteinExistence type="inferred from homology"/>
<evidence type="ECO:0000256" key="11">
    <source>
        <dbReference type="ARBA" id="ARBA00046750"/>
    </source>
</evidence>